<sequence>MLIGDTLRQLRKAKGIKQPDMAEMLGVSHTTYSRIENNQAALDANLLPKIAKEFELPVEALFQENGKIVLHNPIQHNAGTGIMVQNGLTQQERQQYERVIASQQETISVQKAQIELLQAEVERLRS</sequence>
<dbReference type="SUPFAM" id="SSF47413">
    <property type="entry name" value="lambda repressor-like DNA-binding domains"/>
    <property type="match status" value="1"/>
</dbReference>
<accession>A0A7U3ZHM5</accession>
<protein>
    <submittedName>
        <fullName evidence="3">Helix-turn-helix domain protein</fullName>
    </submittedName>
</protein>
<dbReference type="EMBL" id="CP002859">
    <property type="protein sequence ID" value="AEI47361.1"/>
    <property type="molecule type" value="Genomic_DNA"/>
</dbReference>
<proteinExistence type="predicted"/>
<dbReference type="CDD" id="cd00093">
    <property type="entry name" value="HTH_XRE"/>
    <property type="match status" value="1"/>
</dbReference>
<name>A0A7U3ZHM5_RUNSL</name>
<dbReference type="GO" id="GO:0003677">
    <property type="term" value="F:DNA binding"/>
    <property type="evidence" value="ECO:0007669"/>
    <property type="project" value="UniProtKB-KW"/>
</dbReference>
<dbReference type="Proteomes" id="UP000000493">
    <property type="component" value="Chromosome"/>
</dbReference>
<dbReference type="AlphaFoldDB" id="A0A7U3ZHM5"/>
<evidence type="ECO:0000313" key="3">
    <source>
        <dbReference type="EMBL" id="AEI47361.1"/>
    </source>
</evidence>
<dbReference type="SMART" id="SM00530">
    <property type="entry name" value="HTH_XRE"/>
    <property type="match status" value="1"/>
</dbReference>
<reference evidence="3 4" key="2">
    <citation type="journal article" date="2012" name="Stand. Genomic Sci.">
        <title>Complete genome sequence of the aquatic bacterium Runella slithyformis type strain (LSU 4(T)).</title>
        <authorList>
            <person name="Copeland A."/>
            <person name="Zhang X."/>
            <person name="Misra M."/>
            <person name="Lapidus A."/>
            <person name="Nolan M."/>
            <person name="Lucas S."/>
            <person name="Deshpande S."/>
            <person name="Cheng J.F."/>
            <person name="Tapia R."/>
            <person name="Goodwin L.A."/>
            <person name="Pitluck S."/>
            <person name="Liolios K."/>
            <person name="Pagani I."/>
            <person name="Ivanova N."/>
            <person name="Mikhailova N."/>
            <person name="Pati A."/>
            <person name="Chen A."/>
            <person name="Palaniappan K."/>
            <person name="Land M."/>
            <person name="Hauser L."/>
            <person name="Pan C."/>
            <person name="Jeffries C.D."/>
            <person name="Detter J.C."/>
            <person name="Brambilla E.M."/>
            <person name="Rohde M."/>
            <person name="Djao O.D."/>
            <person name="Goker M."/>
            <person name="Sikorski J."/>
            <person name="Tindall B.J."/>
            <person name="Woyke T."/>
            <person name="Bristow J."/>
            <person name="Eisen J.A."/>
            <person name="Markowitz V."/>
            <person name="Hugenholtz P."/>
            <person name="Kyrpides N.C."/>
            <person name="Klenk H.P."/>
            <person name="Mavromatis K."/>
        </authorList>
    </citation>
    <scope>NUCLEOTIDE SEQUENCE [LARGE SCALE GENOMIC DNA]</scope>
    <source>
        <strain evidence="4">ATCC 29530 / DSM 19594 / LMG 11500 / NCIMB 11436 / LSU 4</strain>
    </source>
</reference>
<dbReference type="InterPro" id="IPR010982">
    <property type="entry name" value="Lambda_DNA-bd_dom_sf"/>
</dbReference>
<evidence type="ECO:0000259" key="2">
    <source>
        <dbReference type="PROSITE" id="PS50943"/>
    </source>
</evidence>
<dbReference type="PROSITE" id="PS50943">
    <property type="entry name" value="HTH_CROC1"/>
    <property type="match status" value="1"/>
</dbReference>
<feature type="domain" description="HTH cro/C1-type" evidence="2">
    <location>
        <begin position="7"/>
        <end position="61"/>
    </location>
</feature>
<gene>
    <name evidence="3" type="ordered locus">Runsl_0924</name>
</gene>
<dbReference type="RefSeq" id="WP_013926681.1">
    <property type="nucleotide sequence ID" value="NC_015703.1"/>
</dbReference>
<dbReference type="PANTHER" id="PTHR46558:SF11">
    <property type="entry name" value="HTH-TYPE TRANSCRIPTIONAL REGULATOR XRE"/>
    <property type="match status" value="1"/>
</dbReference>
<dbReference type="Gene3D" id="1.10.260.40">
    <property type="entry name" value="lambda repressor-like DNA-binding domains"/>
    <property type="match status" value="1"/>
</dbReference>
<dbReference type="PANTHER" id="PTHR46558">
    <property type="entry name" value="TRACRIPTIONAL REGULATORY PROTEIN-RELATED-RELATED"/>
    <property type="match status" value="1"/>
</dbReference>
<dbReference type="KEGG" id="rsi:Runsl_0924"/>
<evidence type="ECO:0000256" key="1">
    <source>
        <dbReference type="ARBA" id="ARBA00023125"/>
    </source>
</evidence>
<organism evidence="3 4">
    <name type="scientific">Runella slithyformis (strain ATCC 29530 / DSM 19594 / LMG 11500 / NCIMB 11436 / LSU 4)</name>
    <dbReference type="NCBI Taxonomy" id="761193"/>
    <lineage>
        <taxon>Bacteria</taxon>
        <taxon>Pseudomonadati</taxon>
        <taxon>Bacteroidota</taxon>
        <taxon>Cytophagia</taxon>
        <taxon>Cytophagales</taxon>
        <taxon>Spirosomataceae</taxon>
        <taxon>Runella</taxon>
    </lineage>
</organism>
<evidence type="ECO:0000313" key="4">
    <source>
        <dbReference type="Proteomes" id="UP000000493"/>
    </source>
</evidence>
<keyword evidence="1" id="KW-0238">DNA-binding</keyword>
<keyword evidence="4" id="KW-1185">Reference proteome</keyword>
<reference evidence="4" key="1">
    <citation type="submission" date="2011-06" db="EMBL/GenBank/DDBJ databases">
        <title>The complete genome of chromosome of Runella slithyformis DSM 19594.</title>
        <authorList>
            <consortium name="US DOE Joint Genome Institute (JGI-PGF)"/>
            <person name="Lucas S."/>
            <person name="Han J."/>
            <person name="Lapidus A."/>
            <person name="Bruce D."/>
            <person name="Goodwin L."/>
            <person name="Pitluck S."/>
            <person name="Peters L."/>
            <person name="Kyrpides N."/>
            <person name="Mavromatis K."/>
            <person name="Ivanova N."/>
            <person name="Ovchinnikova G."/>
            <person name="Zhang X."/>
            <person name="Misra M."/>
            <person name="Detter J.C."/>
            <person name="Tapia R."/>
            <person name="Han C."/>
            <person name="Land M."/>
            <person name="Hauser L."/>
            <person name="Markowitz V."/>
            <person name="Cheng J.-F."/>
            <person name="Hugenholtz P."/>
            <person name="Woyke T."/>
            <person name="Wu D."/>
            <person name="Tindall B."/>
            <person name="Faehrich R."/>
            <person name="Brambilla E."/>
            <person name="Klenk H.-P."/>
            <person name="Eisen J.A."/>
        </authorList>
    </citation>
    <scope>NUCLEOTIDE SEQUENCE [LARGE SCALE GENOMIC DNA]</scope>
    <source>
        <strain evidence="4">ATCC 29530 / DSM 19594 / LMG 11500 / NCIMB 11436 / LSU 4</strain>
    </source>
</reference>
<dbReference type="InterPro" id="IPR001387">
    <property type="entry name" value="Cro/C1-type_HTH"/>
</dbReference>
<dbReference type="Pfam" id="PF01381">
    <property type="entry name" value="HTH_3"/>
    <property type="match status" value="1"/>
</dbReference>